<comment type="subcellular location">
    <subcellularLocation>
        <location evidence="1">Membrane</location>
        <topology evidence="1">Multi-pass membrane protein</topology>
    </subcellularLocation>
</comment>
<evidence type="ECO:0000256" key="4">
    <source>
        <dbReference type="ARBA" id="ARBA00022692"/>
    </source>
</evidence>
<evidence type="ECO:0000259" key="11">
    <source>
        <dbReference type="PROSITE" id="PS50893"/>
    </source>
</evidence>
<dbReference type="InterPro" id="IPR017871">
    <property type="entry name" value="ABC_transporter-like_CS"/>
</dbReference>
<organism evidence="12 13">
    <name type="scientific">Xanthoceras sorbifolium</name>
    <dbReference type="NCBI Taxonomy" id="99658"/>
    <lineage>
        <taxon>Eukaryota</taxon>
        <taxon>Viridiplantae</taxon>
        <taxon>Streptophyta</taxon>
        <taxon>Embryophyta</taxon>
        <taxon>Tracheophyta</taxon>
        <taxon>Spermatophyta</taxon>
        <taxon>Magnoliopsida</taxon>
        <taxon>eudicotyledons</taxon>
        <taxon>Gunneridae</taxon>
        <taxon>Pentapetalae</taxon>
        <taxon>rosids</taxon>
        <taxon>malvids</taxon>
        <taxon>Sapindales</taxon>
        <taxon>Sapindaceae</taxon>
        <taxon>Xanthoceroideae</taxon>
        <taxon>Xanthoceras</taxon>
    </lineage>
</organism>
<accession>A0ABQ8H0L1</accession>
<dbReference type="InterPro" id="IPR043926">
    <property type="entry name" value="ABCG_dom"/>
</dbReference>
<feature type="region of interest" description="Disordered" evidence="9">
    <location>
        <begin position="1"/>
        <end position="31"/>
    </location>
</feature>
<feature type="transmembrane region" description="Helical" evidence="10">
    <location>
        <begin position="393"/>
        <end position="415"/>
    </location>
</feature>
<dbReference type="InterPro" id="IPR052215">
    <property type="entry name" value="Plant_ABCG"/>
</dbReference>
<dbReference type="PANTHER" id="PTHR48042">
    <property type="entry name" value="ABC TRANSPORTER G FAMILY MEMBER 11"/>
    <property type="match status" value="1"/>
</dbReference>
<evidence type="ECO:0000256" key="5">
    <source>
        <dbReference type="ARBA" id="ARBA00022741"/>
    </source>
</evidence>
<keyword evidence="7 10" id="KW-1133">Transmembrane helix</keyword>
<evidence type="ECO:0000256" key="6">
    <source>
        <dbReference type="ARBA" id="ARBA00022840"/>
    </source>
</evidence>
<dbReference type="Pfam" id="PF19055">
    <property type="entry name" value="ABC2_membrane_7"/>
    <property type="match status" value="2"/>
</dbReference>
<dbReference type="PROSITE" id="PS50893">
    <property type="entry name" value="ABC_TRANSPORTER_2"/>
    <property type="match status" value="2"/>
</dbReference>
<feature type="transmembrane region" description="Helical" evidence="10">
    <location>
        <begin position="994"/>
        <end position="1015"/>
    </location>
</feature>
<evidence type="ECO:0000256" key="1">
    <source>
        <dbReference type="ARBA" id="ARBA00004141"/>
    </source>
</evidence>
<sequence length="1167" mass="129646">MESPIIMQRWTPSPAREDELEQEADMSSKSTGFRQCVKKEMEAEPVPHNNGVFLTWKDLHVRVSKGKNGSHPILQGLTGYAEPGKVLAIMGPSGSGKSSLLDALAGRLSSNTQQTGEILINGRKETLAFGTSAYVTQDDTLMTTLTVKEAIYYSAELQLPDSMSNSEKKERAEITIKEMGLQDSMDTRIGGWITKGLSGGQKRRVSICVEILTRPKLLFLDEPTSGLDSAASFHVMNRIVKLTRQDGITVLASIHQPSSDVFELFHNLCLLSSGRTIYFGPVSMAEQFFTSTGFPCPSLRNPSDHYLRTINKDFEEDTEQGFGSIRTEEVINILVNSFKSSETYQEVQQHVSKLSQQKGGTLEKKGSQASFITQSLVLIRRSFVNMYRDLGYYWLRLAIYIALCLCLGTIFYDIGFSYGSIQARGSVLMFVAALLTFMAIGGFPSFVEDMKIFGRERLNGHYGVGVFVVGNTFSSIPFLIMNSLIPGAIAYYLENEKSHRSGLSRRRSSGSMESPIIMQRWTPSPAREDELEQEADMSSKSTGFRQCVKKEMEAEPVPHNNGVFLTWKDLHVRVSKGKNGSHPILQGLTGYAEPGKVLAIMGPSGSGKSSLLDALAGRLSSNTQQTGEILINGRKETLAFGTSAYVTQDDTLMTTLTVKEAIYYSAELQLPDSMSNSEKKERAEITIKEMGLQDSMDTRIGGWSTKGLSGGQKRRVSICVEILTRPKLLFLDEPTSGLDSAASFHVMNRIVKLTRQDGITVLASIHQPSSDVFELFHNLCLLSSGRTIYFGPVSMAEQFFTSTGFPCPSLRNPSDHYLRTINKDFEEDTEQGFGSIRTEEVINILVNSFKSSETYQEVQQHVSKLSQPSLVLIRRSFVNMYRDLGYYWLRLAIYIALCLCLGTIFYDIGFSYGSIQARGSVLMFVAALLTFMAIGGFPSFVEDMKIFGRERLNGHYGVGVFVVGNTFSSIPFLIMNSLIPGAIAYYLVGLQKSFEHFALLLFACVMLVESIMMVVASIIPDFLMGIITGAGIQGAMMLNGGFFRLPNDLPKPFWRYPMYYISFHKYSFQGFYKNEFEGLSFPSNQAGGGSSTSINGEEILKNIWQVEMGYSKWIDLAILLGMVVVYRLLFLGIIKTNEKIKPIITGFRKPPTQICENPTSATSSQFT</sequence>
<evidence type="ECO:0000256" key="2">
    <source>
        <dbReference type="ARBA" id="ARBA00005814"/>
    </source>
</evidence>
<feature type="transmembrane region" description="Helical" evidence="10">
    <location>
        <begin position="467"/>
        <end position="493"/>
    </location>
</feature>
<evidence type="ECO:0000256" key="8">
    <source>
        <dbReference type="ARBA" id="ARBA00023136"/>
    </source>
</evidence>
<evidence type="ECO:0000256" key="7">
    <source>
        <dbReference type="ARBA" id="ARBA00022989"/>
    </source>
</evidence>
<feature type="transmembrane region" description="Helical" evidence="10">
    <location>
        <begin position="884"/>
        <end position="906"/>
    </location>
</feature>
<keyword evidence="8 10" id="KW-0472">Membrane</keyword>
<evidence type="ECO:0000256" key="3">
    <source>
        <dbReference type="ARBA" id="ARBA00022448"/>
    </source>
</evidence>
<dbReference type="SMART" id="SM00382">
    <property type="entry name" value="AAA"/>
    <property type="match status" value="2"/>
</dbReference>
<gene>
    <name evidence="12" type="ORF">JRO89_XS15G0011200</name>
</gene>
<feature type="transmembrane region" description="Helical" evidence="10">
    <location>
        <begin position="1113"/>
        <end position="1134"/>
    </location>
</feature>
<keyword evidence="13" id="KW-1185">Reference proteome</keyword>
<dbReference type="PANTHER" id="PTHR48042:SF19">
    <property type="entry name" value="OS09G0472100 PROTEIN"/>
    <property type="match status" value="1"/>
</dbReference>
<feature type="domain" description="ABC transporter" evidence="11">
    <location>
        <begin position="565"/>
        <end position="809"/>
    </location>
</feature>
<name>A0ABQ8H0L1_9ROSI</name>
<keyword evidence="3" id="KW-0813">Transport</keyword>
<dbReference type="InterPro" id="IPR013525">
    <property type="entry name" value="ABC2_TM"/>
</dbReference>
<evidence type="ECO:0000256" key="10">
    <source>
        <dbReference type="SAM" id="Phobius"/>
    </source>
</evidence>
<keyword evidence="4 10" id="KW-0812">Transmembrane</keyword>
<dbReference type="EMBL" id="JAFEMO010000015">
    <property type="protein sequence ID" value="KAH7543754.1"/>
    <property type="molecule type" value="Genomic_DNA"/>
</dbReference>
<dbReference type="InterPro" id="IPR003593">
    <property type="entry name" value="AAA+_ATPase"/>
</dbReference>
<dbReference type="Gene3D" id="3.40.50.300">
    <property type="entry name" value="P-loop containing nucleotide triphosphate hydrolases"/>
    <property type="match status" value="2"/>
</dbReference>
<evidence type="ECO:0000256" key="9">
    <source>
        <dbReference type="SAM" id="MobiDB-lite"/>
    </source>
</evidence>
<dbReference type="InterPro" id="IPR027417">
    <property type="entry name" value="P-loop_NTPase"/>
</dbReference>
<protein>
    <recommendedName>
        <fullName evidence="11">ABC transporter domain-containing protein</fullName>
    </recommendedName>
</protein>
<dbReference type="Pfam" id="PF01061">
    <property type="entry name" value="ABC2_membrane"/>
    <property type="match status" value="2"/>
</dbReference>
<comment type="caution">
    <text evidence="12">The sequence shown here is derived from an EMBL/GenBank/DDBJ whole genome shotgun (WGS) entry which is preliminary data.</text>
</comment>
<feature type="domain" description="ABC transporter" evidence="11">
    <location>
        <begin position="54"/>
        <end position="298"/>
    </location>
</feature>
<proteinExistence type="inferred from homology"/>
<keyword evidence="5" id="KW-0547">Nucleotide-binding</keyword>
<dbReference type="InterPro" id="IPR003439">
    <property type="entry name" value="ABC_transporter-like_ATP-bd"/>
</dbReference>
<feature type="transmembrane region" description="Helical" evidence="10">
    <location>
        <begin position="427"/>
        <end position="447"/>
    </location>
</feature>
<feature type="transmembrane region" description="Helical" evidence="10">
    <location>
        <begin position="921"/>
        <end position="941"/>
    </location>
</feature>
<reference evidence="12 13" key="1">
    <citation type="submission" date="2021-02" db="EMBL/GenBank/DDBJ databases">
        <title>Plant Genome Project.</title>
        <authorList>
            <person name="Zhang R.-G."/>
        </authorList>
    </citation>
    <scope>NUCLEOTIDE SEQUENCE [LARGE SCALE GENOMIC DNA]</scope>
    <source>
        <tissue evidence="12">Leaves</tissue>
    </source>
</reference>
<feature type="transmembrane region" description="Helical" evidence="10">
    <location>
        <begin position="953"/>
        <end position="974"/>
    </location>
</feature>
<dbReference type="SUPFAM" id="SSF52540">
    <property type="entry name" value="P-loop containing nucleoside triphosphate hydrolases"/>
    <property type="match status" value="2"/>
</dbReference>
<dbReference type="Pfam" id="PF00005">
    <property type="entry name" value="ABC_tran"/>
    <property type="match status" value="2"/>
</dbReference>
<dbReference type="Proteomes" id="UP000827721">
    <property type="component" value="Unassembled WGS sequence"/>
</dbReference>
<keyword evidence="6" id="KW-0067">ATP-binding</keyword>
<dbReference type="PROSITE" id="PS00211">
    <property type="entry name" value="ABC_TRANSPORTER_1"/>
    <property type="match status" value="2"/>
</dbReference>
<evidence type="ECO:0000313" key="13">
    <source>
        <dbReference type="Proteomes" id="UP000827721"/>
    </source>
</evidence>
<evidence type="ECO:0000313" key="12">
    <source>
        <dbReference type="EMBL" id="KAH7543754.1"/>
    </source>
</evidence>
<feature type="region of interest" description="Disordered" evidence="9">
    <location>
        <begin position="502"/>
        <end position="542"/>
    </location>
</feature>
<comment type="similarity">
    <text evidence="2">Belongs to the ABC transporter superfamily. ABCG family. Eye pigment precursor importer (TC 3.A.1.204) subfamily.</text>
</comment>
<dbReference type="CDD" id="cd03213">
    <property type="entry name" value="ABCG_EPDR"/>
    <property type="match status" value="2"/>
</dbReference>